<feature type="domain" description="DBF4-type" evidence="6">
    <location>
        <begin position="286"/>
        <end position="335"/>
    </location>
</feature>
<dbReference type="GO" id="GO:0008270">
    <property type="term" value="F:zinc ion binding"/>
    <property type="evidence" value="ECO:0007669"/>
    <property type="project" value="UniProtKB-KW"/>
</dbReference>
<name>A0AAD7WZ50_9TELE</name>
<feature type="region of interest" description="Disordered" evidence="5">
    <location>
        <begin position="236"/>
        <end position="283"/>
    </location>
</feature>
<keyword evidence="2 4" id="KW-0863">Zinc-finger</keyword>
<keyword evidence="8" id="KW-1185">Reference proteome</keyword>
<evidence type="ECO:0000256" key="4">
    <source>
        <dbReference type="PROSITE-ProRule" id="PRU00600"/>
    </source>
</evidence>
<keyword evidence="1" id="KW-0479">Metal-binding</keyword>
<dbReference type="Proteomes" id="UP001221898">
    <property type="component" value="Unassembled WGS sequence"/>
</dbReference>
<dbReference type="EMBL" id="JAINUG010000013">
    <property type="protein sequence ID" value="KAJ8414345.1"/>
    <property type="molecule type" value="Genomic_DNA"/>
</dbReference>
<dbReference type="GO" id="GO:1901987">
    <property type="term" value="P:regulation of cell cycle phase transition"/>
    <property type="evidence" value="ECO:0007669"/>
    <property type="project" value="TreeGrafter"/>
</dbReference>
<feature type="region of interest" description="Disordered" evidence="5">
    <location>
        <begin position="89"/>
        <end position="124"/>
    </location>
</feature>
<dbReference type="InterPro" id="IPR036420">
    <property type="entry name" value="BRCT_dom_sf"/>
</dbReference>
<dbReference type="PANTHER" id="PTHR15375">
    <property type="entry name" value="ACTIVATOR OF S-PHASE KINASE-RELATED"/>
    <property type="match status" value="1"/>
</dbReference>
<feature type="compositionally biased region" description="Polar residues" evidence="5">
    <location>
        <begin position="444"/>
        <end position="457"/>
    </location>
</feature>
<evidence type="ECO:0000313" key="7">
    <source>
        <dbReference type="EMBL" id="KAJ8414345.1"/>
    </source>
</evidence>
<comment type="caution">
    <text evidence="7">The sequence shown here is derived from an EMBL/GenBank/DDBJ whole genome shotgun (WGS) entry which is preliminary data.</text>
</comment>
<feature type="region of interest" description="Disordered" evidence="5">
    <location>
        <begin position="497"/>
        <end position="582"/>
    </location>
</feature>
<dbReference type="GO" id="GO:0031431">
    <property type="term" value="C:Dbf4-dependent protein kinase complex"/>
    <property type="evidence" value="ECO:0007669"/>
    <property type="project" value="TreeGrafter"/>
</dbReference>
<proteinExistence type="predicted"/>
<gene>
    <name evidence="7" type="ORF">AAFF_G00052150</name>
</gene>
<feature type="region of interest" description="Disordered" evidence="5">
    <location>
        <begin position="379"/>
        <end position="484"/>
    </location>
</feature>
<keyword evidence="3" id="KW-0862">Zinc</keyword>
<dbReference type="PROSITE" id="PS51265">
    <property type="entry name" value="ZF_DBF4"/>
    <property type="match status" value="1"/>
</dbReference>
<protein>
    <recommendedName>
        <fullName evidence="6">DBF4-type domain-containing protein</fullName>
    </recommendedName>
</protein>
<dbReference type="GO" id="GO:0010571">
    <property type="term" value="P:positive regulation of nuclear cell cycle DNA replication"/>
    <property type="evidence" value="ECO:0007669"/>
    <property type="project" value="TreeGrafter"/>
</dbReference>
<dbReference type="FunFam" id="6.10.250.3410:FF:000001">
    <property type="entry name" value="Protein DBF4 homolog A"/>
    <property type="match status" value="1"/>
</dbReference>
<evidence type="ECO:0000256" key="3">
    <source>
        <dbReference type="ARBA" id="ARBA00022833"/>
    </source>
</evidence>
<dbReference type="AlphaFoldDB" id="A0AAD7WZ50"/>
<dbReference type="Gene3D" id="6.10.250.3410">
    <property type="entry name" value="DBF zinc finger"/>
    <property type="match status" value="1"/>
</dbReference>
<dbReference type="SMART" id="SM00586">
    <property type="entry name" value="ZnF_DBF"/>
    <property type="match status" value="1"/>
</dbReference>
<evidence type="ECO:0000256" key="2">
    <source>
        <dbReference type="ARBA" id="ARBA00022771"/>
    </source>
</evidence>
<dbReference type="InterPro" id="IPR038545">
    <property type="entry name" value="Znf_DBF_sf"/>
</dbReference>
<reference evidence="7" key="1">
    <citation type="journal article" date="2023" name="Science">
        <title>Genome structures resolve the early diversification of teleost fishes.</title>
        <authorList>
            <person name="Parey E."/>
            <person name="Louis A."/>
            <person name="Montfort J."/>
            <person name="Bouchez O."/>
            <person name="Roques C."/>
            <person name="Iampietro C."/>
            <person name="Lluch J."/>
            <person name="Castinel A."/>
            <person name="Donnadieu C."/>
            <person name="Desvignes T."/>
            <person name="Floi Bucao C."/>
            <person name="Jouanno E."/>
            <person name="Wen M."/>
            <person name="Mejri S."/>
            <person name="Dirks R."/>
            <person name="Jansen H."/>
            <person name="Henkel C."/>
            <person name="Chen W.J."/>
            <person name="Zahm M."/>
            <person name="Cabau C."/>
            <person name="Klopp C."/>
            <person name="Thompson A.W."/>
            <person name="Robinson-Rechavi M."/>
            <person name="Braasch I."/>
            <person name="Lecointre G."/>
            <person name="Bobe J."/>
            <person name="Postlethwait J.H."/>
            <person name="Berthelot C."/>
            <person name="Roest Crollius H."/>
            <person name="Guiguen Y."/>
        </authorList>
    </citation>
    <scope>NUCLEOTIDE SEQUENCE</scope>
    <source>
        <strain evidence="7">NC1722</strain>
    </source>
</reference>
<dbReference type="InterPro" id="IPR051590">
    <property type="entry name" value="Replication_Regulatory_Kinase"/>
</dbReference>
<feature type="compositionally biased region" description="Polar residues" evidence="5">
    <location>
        <begin position="110"/>
        <end position="119"/>
    </location>
</feature>
<feature type="compositionally biased region" description="Basic and acidic residues" evidence="5">
    <location>
        <begin position="473"/>
        <end position="483"/>
    </location>
</feature>
<sequence length="697" mass="75905">MYHKDSHSPRQVGTMQRRSLVQDLLGAQQLKGKSFYLDGVKSRRTALLVEAIARFEGKVESFLNKDVSFVISGSQEAWHECQSEEAQRVSAETKDVASSSPVSAHRRHPQTSSCSQRTATPRPAVFGSRGKALLEKAIRNNERYCGSSVLANARSWGVKIVHVDDFLWYIDRLTVEAAQAKRKNVERKAGECPAPWAVKAGALKLPYLKIEDSSRKCRPLYLQSMKFPMLDYTGRFSPFEPPAPPPPQREKDQGHSRAREGRRDSISSQEKLPTPLLLTPSPRRARKKTVGYCECCQLAFKEQDEHLKSDQHRGFVQNSSHYSVVDQLVALLQPGFADSPVEGPAAMRLPLSPALPLDSSLELDTQVHSETEKAIQALLSQGSPPWLSPHPARVTLGEQDRAGSNPTGPTAPPVSAEQAEADPVPLAASTPGSLLPGHQHSRPETGSTHQLGDSGTGSKLPVEGGWPVPGSPRSREPPEEGGERPVTLLALWPSLAMNPRKRSRASSLSPNTSKRQRTTRQPMSDPALACPSISEYRRAPGHTPSPPWREPPSAPVPPSLAAEAPRAAEPRQPCQHSDNTLSRSHSSVFIEAALLPDPAAYSPSSSESDWECGLLSRLVPAVPPPARGEQCLLDLELLQRPCTGMQDTSYESRLCSVLQPPTPPPSLCGEDTDPALYSRTLDSCLEACGILGLGVQH</sequence>
<dbReference type="SUPFAM" id="SSF52113">
    <property type="entry name" value="BRCT domain"/>
    <property type="match status" value="1"/>
</dbReference>
<organism evidence="7 8">
    <name type="scientific">Aldrovandia affinis</name>
    <dbReference type="NCBI Taxonomy" id="143900"/>
    <lineage>
        <taxon>Eukaryota</taxon>
        <taxon>Metazoa</taxon>
        <taxon>Chordata</taxon>
        <taxon>Craniata</taxon>
        <taxon>Vertebrata</taxon>
        <taxon>Euteleostomi</taxon>
        <taxon>Actinopterygii</taxon>
        <taxon>Neopterygii</taxon>
        <taxon>Teleostei</taxon>
        <taxon>Notacanthiformes</taxon>
        <taxon>Halosauridae</taxon>
        <taxon>Aldrovandia</taxon>
    </lineage>
</organism>
<dbReference type="GO" id="GO:0003676">
    <property type="term" value="F:nucleic acid binding"/>
    <property type="evidence" value="ECO:0007669"/>
    <property type="project" value="InterPro"/>
</dbReference>
<evidence type="ECO:0000259" key="6">
    <source>
        <dbReference type="PROSITE" id="PS51265"/>
    </source>
</evidence>
<feature type="compositionally biased region" description="Basic and acidic residues" evidence="5">
    <location>
        <begin position="248"/>
        <end position="265"/>
    </location>
</feature>
<dbReference type="PANTHER" id="PTHR15375:SF24">
    <property type="entry name" value="PROTEIN DBF4 HOMOLOG B"/>
    <property type="match status" value="1"/>
</dbReference>
<dbReference type="GO" id="GO:0043539">
    <property type="term" value="F:protein serine/threonine kinase activator activity"/>
    <property type="evidence" value="ECO:0007669"/>
    <property type="project" value="TreeGrafter"/>
</dbReference>
<evidence type="ECO:0000256" key="1">
    <source>
        <dbReference type="ARBA" id="ARBA00022723"/>
    </source>
</evidence>
<dbReference type="InterPro" id="IPR006572">
    <property type="entry name" value="Znf_DBF"/>
</dbReference>
<feature type="compositionally biased region" description="Pro residues" evidence="5">
    <location>
        <begin position="543"/>
        <end position="558"/>
    </location>
</feature>
<dbReference type="Pfam" id="PF07535">
    <property type="entry name" value="zf-DBF"/>
    <property type="match status" value="1"/>
</dbReference>
<feature type="compositionally biased region" description="Low complexity" evidence="5">
    <location>
        <begin position="272"/>
        <end position="282"/>
    </location>
</feature>
<evidence type="ECO:0000313" key="8">
    <source>
        <dbReference type="Proteomes" id="UP001221898"/>
    </source>
</evidence>
<feature type="compositionally biased region" description="Low complexity" evidence="5">
    <location>
        <begin position="559"/>
        <end position="571"/>
    </location>
</feature>
<evidence type="ECO:0000256" key="5">
    <source>
        <dbReference type="SAM" id="MobiDB-lite"/>
    </source>
</evidence>
<accession>A0AAD7WZ50</accession>